<dbReference type="InterPro" id="IPR001594">
    <property type="entry name" value="Palmitoyltrfase_DHHC"/>
</dbReference>
<evidence type="ECO:0000256" key="9">
    <source>
        <dbReference type="ARBA" id="ARBA00048048"/>
    </source>
</evidence>
<dbReference type="AlphaFoldDB" id="A0A1Y1XBT9"/>
<evidence type="ECO:0000313" key="13">
    <source>
        <dbReference type="Proteomes" id="UP000193944"/>
    </source>
</evidence>
<evidence type="ECO:0000256" key="8">
    <source>
        <dbReference type="ARBA" id="ARBA00023315"/>
    </source>
</evidence>
<dbReference type="EC" id="2.3.1.225" evidence="10"/>
<evidence type="ECO:0000256" key="3">
    <source>
        <dbReference type="ARBA" id="ARBA00022692"/>
    </source>
</evidence>
<gene>
    <name evidence="12" type="ORF">BCR32DRAFT_267151</name>
</gene>
<comment type="subcellular location">
    <subcellularLocation>
        <location evidence="1">Membrane</location>
        <topology evidence="1">Multi-pass membrane protein</topology>
    </subcellularLocation>
</comment>
<evidence type="ECO:0000313" key="12">
    <source>
        <dbReference type="EMBL" id="ORX83182.1"/>
    </source>
</evidence>
<feature type="transmembrane region" description="Helical" evidence="10">
    <location>
        <begin position="67"/>
        <end position="90"/>
    </location>
</feature>
<keyword evidence="8 10" id="KW-0012">Acyltransferase</keyword>
<feature type="transmembrane region" description="Helical" evidence="10">
    <location>
        <begin position="256"/>
        <end position="279"/>
    </location>
</feature>
<dbReference type="STRING" id="1754192.A0A1Y1XBT9"/>
<keyword evidence="5 10" id="KW-0472">Membrane</keyword>
<proteinExistence type="inferred from homology"/>
<sequence>MALLWVSTKENFKTLLETIVQKGMKLMGVCLMTLVVFLFSIAFYAYFSTLLPLELDFLFGVESSTSRTVYAFIQSALSIYLVILILFNYYECLSTDPGSLDKKQYLRWKKIDNYLKKQQENNHQNEIQENQTNQENQENQNNTDEIIEMPNYSNDAPATSSINQIEQDNIVIDIEKDEKEQLLNDENDDLDNFNIDECMEELGDFPDFASMFICKKCQVAKPPRTHHCKICNKCQLRMDHHCPWVNNCIGLNNHRYFVLFLQFLFIGHIYFAILSIIPIHNAYLRFEKGEIPFYTIKELFLFFIILLNLSLIFCVGGLYFWHIYLLMTNQTTIEYSENQYYKREAQKTGNVYVNEFDLGYKTNFKMFFNIGLRTPWWLMFFPIKVPPYGDGVHFPSVIDSVGLRELPPNAVLIKH</sequence>
<comment type="domain">
    <text evidence="10">The DHHC domain is required for palmitoyltransferase activity.</text>
</comment>
<keyword evidence="7" id="KW-0449">Lipoprotein</keyword>
<comment type="catalytic activity">
    <reaction evidence="9 10">
        <text>L-cysteinyl-[protein] + hexadecanoyl-CoA = S-hexadecanoyl-L-cysteinyl-[protein] + CoA</text>
        <dbReference type="Rhea" id="RHEA:36683"/>
        <dbReference type="Rhea" id="RHEA-COMP:10131"/>
        <dbReference type="Rhea" id="RHEA-COMP:11032"/>
        <dbReference type="ChEBI" id="CHEBI:29950"/>
        <dbReference type="ChEBI" id="CHEBI:57287"/>
        <dbReference type="ChEBI" id="CHEBI:57379"/>
        <dbReference type="ChEBI" id="CHEBI:74151"/>
        <dbReference type="EC" id="2.3.1.225"/>
    </reaction>
</comment>
<dbReference type="PANTHER" id="PTHR12246">
    <property type="entry name" value="PALMITOYLTRANSFERASE ZDHHC16"/>
    <property type="match status" value="1"/>
</dbReference>
<dbReference type="Pfam" id="PF01529">
    <property type="entry name" value="DHHC"/>
    <property type="match status" value="1"/>
</dbReference>
<evidence type="ECO:0000256" key="2">
    <source>
        <dbReference type="ARBA" id="ARBA00022679"/>
    </source>
</evidence>
<keyword evidence="4 10" id="KW-1133">Transmembrane helix</keyword>
<keyword evidence="3 10" id="KW-0812">Transmembrane</keyword>
<evidence type="ECO:0000256" key="6">
    <source>
        <dbReference type="ARBA" id="ARBA00023139"/>
    </source>
</evidence>
<feature type="transmembrane region" description="Helical" evidence="10">
    <location>
        <begin position="299"/>
        <end position="321"/>
    </location>
</feature>
<name>A0A1Y1XBT9_9FUNG</name>
<evidence type="ECO:0000256" key="5">
    <source>
        <dbReference type="ARBA" id="ARBA00023136"/>
    </source>
</evidence>
<dbReference type="Proteomes" id="UP000193944">
    <property type="component" value="Unassembled WGS sequence"/>
</dbReference>
<comment type="caution">
    <text evidence="12">The sequence shown here is derived from an EMBL/GenBank/DDBJ whole genome shotgun (WGS) entry which is preliminary data.</text>
</comment>
<keyword evidence="13" id="KW-1185">Reference proteome</keyword>
<evidence type="ECO:0000256" key="4">
    <source>
        <dbReference type="ARBA" id="ARBA00022989"/>
    </source>
</evidence>
<dbReference type="OrthoDB" id="9909019at2759"/>
<reference evidence="12 13" key="1">
    <citation type="submission" date="2016-08" db="EMBL/GenBank/DDBJ databases">
        <title>A Parts List for Fungal Cellulosomes Revealed by Comparative Genomics.</title>
        <authorList>
            <consortium name="DOE Joint Genome Institute"/>
            <person name="Haitjema C.H."/>
            <person name="Gilmore S.P."/>
            <person name="Henske J.K."/>
            <person name="Solomon K.V."/>
            <person name="De Groot R."/>
            <person name="Kuo A."/>
            <person name="Mondo S.J."/>
            <person name="Salamov A.A."/>
            <person name="Labutti K."/>
            <person name="Zhao Z."/>
            <person name="Chiniquy J."/>
            <person name="Barry K."/>
            <person name="Brewer H.M."/>
            <person name="Purvine S.O."/>
            <person name="Wright A.T."/>
            <person name="Boxma B."/>
            <person name="Van Alen T."/>
            <person name="Hackstein J.H."/>
            <person name="Baker S.E."/>
            <person name="Grigoriev I.V."/>
            <person name="O'Malley M.A."/>
        </authorList>
    </citation>
    <scope>NUCLEOTIDE SEQUENCE [LARGE SCALE GENOMIC DNA]</scope>
    <source>
        <strain evidence="12 13">S4</strain>
    </source>
</reference>
<comment type="similarity">
    <text evidence="10">Belongs to the DHHC palmitoyltransferase family.</text>
</comment>
<dbReference type="GO" id="GO:0016020">
    <property type="term" value="C:membrane"/>
    <property type="evidence" value="ECO:0007669"/>
    <property type="project" value="UniProtKB-SubCell"/>
</dbReference>
<evidence type="ECO:0000256" key="7">
    <source>
        <dbReference type="ARBA" id="ARBA00023288"/>
    </source>
</evidence>
<keyword evidence="2 10" id="KW-0808">Transferase</keyword>
<evidence type="ECO:0000259" key="11">
    <source>
        <dbReference type="Pfam" id="PF01529"/>
    </source>
</evidence>
<organism evidence="12 13">
    <name type="scientific">Anaeromyces robustus</name>
    <dbReference type="NCBI Taxonomy" id="1754192"/>
    <lineage>
        <taxon>Eukaryota</taxon>
        <taxon>Fungi</taxon>
        <taxon>Fungi incertae sedis</taxon>
        <taxon>Chytridiomycota</taxon>
        <taxon>Chytridiomycota incertae sedis</taxon>
        <taxon>Neocallimastigomycetes</taxon>
        <taxon>Neocallimastigales</taxon>
        <taxon>Neocallimastigaceae</taxon>
        <taxon>Anaeromyces</taxon>
    </lineage>
</organism>
<feature type="domain" description="Palmitoyltransferase DHHC" evidence="11">
    <location>
        <begin position="213"/>
        <end position="338"/>
    </location>
</feature>
<reference evidence="12 13" key="2">
    <citation type="submission" date="2016-08" db="EMBL/GenBank/DDBJ databases">
        <title>Pervasive Adenine N6-methylation of Active Genes in Fungi.</title>
        <authorList>
            <consortium name="DOE Joint Genome Institute"/>
            <person name="Mondo S.J."/>
            <person name="Dannebaum R.O."/>
            <person name="Kuo R.C."/>
            <person name="Labutti K."/>
            <person name="Haridas S."/>
            <person name="Kuo A."/>
            <person name="Salamov A."/>
            <person name="Ahrendt S.R."/>
            <person name="Lipzen A."/>
            <person name="Sullivan W."/>
            <person name="Andreopoulos W.B."/>
            <person name="Clum A."/>
            <person name="Lindquist E."/>
            <person name="Daum C."/>
            <person name="Ramamoorthy G.K."/>
            <person name="Gryganskyi A."/>
            <person name="Culley D."/>
            <person name="Magnuson J.K."/>
            <person name="James T.Y."/>
            <person name="O'Malley M.A."/>
            <person name="Stajich J.E."/>
            <person name="Spatafora J.W."/>
            <person name="Visel A."/>
            <person name="Grigoriev I.V."/>
        </authorList>
    </citation>
    <scope>NUCLEOTIDE SEQUENCE [LARGE SCALE GENOMIC DNA]</scope>
    <source>
        <strain evidence="12 13">S4</strain>
    </source>
</reference>
<dbReference type="GO" id="GO:0019706">
    <property type="term" value="F:protein-cysteine S-palmitoyltransferase activity"/>
    <property type="evidence" value="ECO:0007669"/>
    <property type="project" value="UniProtKB-EC"/>
</dbReference>
<keyword evidence="6" id="KW-0564">Palmitate</keyword>
<dbReference type="InterPro" id="IPR039859">
    <property type="entry name" value="PFA4/ZDH16/20/ERF2-like"/>
</dbReference>
<protein>
    <recommendedName>
        <fullName evidence="10">Palmitoyltransferase</fullName>
        <ecNumber evidence="10">2.3.1.225</ecNumber>
    </recommendedName>
</protein>
<feature type="transmembrane region" description="Helical" evidence="10">
    <location>
        <begin position="26"/>
        <end position="47"/>
    </location>
</feature>
<dbReference type="PROSITE" id="PS50216">
    <property type="entry name" value="DHHC"/>
    <property type="match status" value="1"/>
</dbReference>
<dbReference type="EMBL" id="MCFG01000078">
    <property type="protein sequence ID" value="ORX83182.1"/>
    <property type="molecule type" value="Genomic_DNA"/>
</dbReference>
<accession>A0A1Y1XBT9</accession>
<evidence type="ECO:0000256" key="10">
    <source>
        <dbReference type="RuleBase" id="RU079119"/>
    </source>
</evidence>
<evidence type="ECO:0000256" key="1">
    <source>
        <dbReference type="ARBA" id="ARBA00004141"/>
    </source>
</evidence>